<feature type="signal peptide" evidence="2">
    <location>
        <begin position="1"/>
        <end position="19"/>
    </location>
</feature>
<feature type="coiled-coil region" evidence="1">
    <location>
        <begin position="39"/>
        <end position="66"/>
    </location>
</feature>
<evidence type="ECO:0000256" key="1">
    <source>
        <dbReference type="SAM" id="Coils"/>
    </source>
</evidence>
<dbReference type="OrthoDB" id="101358at2759"/>
<name>A0A081AMN9_PHYNI</name>
<evidence type="ECO:0000256" key="2">
    <source>
        <dbReference type="SAM" id="SignalP"/>
    </source>
</evidence>
<keyword evidence="2" id="KW-0732">Signal</keyword>
<dbReference type="Proteomes" id="UP000028582">
    <property type="component" value="Unassembled WGS sequence"/>
</dbReference>
<evidence type="ECO:0000313" key="4">
    <source>
        <dbReference type="Proteomes" id="UP000028582"/>
    </source>
</evidence>
<accession>A0A081AMN9</accession>
<keyword evidence="1" id="KW-0175">Coiled coil</keyword>
<evidence type="ECO:0008006" key="5">
    <source>
        <dbReference type="Google" id="ProtNLM"/>
    </source>
</evidence>
<comment type="caution">
    <text evidence="3">The sequence shown here is derived from an EMBL/GenBank/DDBJ whole genome shotgun (WGS) entry which is preliminary data.</text>
</comment>
<dbReference type="EMBL" id="ANJA01001027">
    <property type="protein sequence ID" value="ETO80150.1"/>
    <property type="molecule type" value="Genomic_DNA"/>
</dbReference>
<evidence type="ECO:0000313" key="3">
    <source>
        <dbReference type="EMBL" id="ETO80150.1"/>
    </source>
</evidence>
<proteinExistence type="predicted"/>
<gene>
    <name evidence="3" type="ORF">F444_05275</name>
</gene>
<feature type="chain" id="PRO_5001754221" description="START domain-containing protein" evidence="2">
    <location>
        <begin position="20"/>
        <end position="353"/>
    </location>
</feature>
<protein>
    <recommendedName>
        <fullName evidence="5">START domain-containing protein</fullName>
    </recommendedName>
</protein>
<sequence>MHVFSWTIIVAGVSRFAFSDTTCTAQRIPMDDKRFKSTYFMRKQEKEDLKEEIRRLRSELAQLNPLPQTTAENTFIQTIIRQQQLGVASIQSAMPHLLQTHPLYSRICLKKNWEDRSATLVALQDTKFKAAYEYVNVRSPKAQPQLSDERFETAKGDVCCDIFQTVHFPDVKSLQQVYDALLFSVHNAEISISERLGHVTVRDDYEGIGGNIFNARIVSRNDDGVGTELNCVMMSQLFNGTEGVSRGEPCGLVVLDSVDEDQLYPYSPSERIRKDVSAAFVLAMHQPERQTPGSQPASGDNGLVITLRRAAFVKIYRPEFEISEAVWQNVLWETTRWGDVLIKSIRSILYSIP</sequence>
<dbReference type="AlphaFoldDB" id="A0A081AMN9"/>
<reference evidence="3 4" key="1">
    <citation type="submission" date="2013-11" db="EMBL/GenBank/DDBJ databases">
        <title>The Genome Sequence of Phytophthora parasitica P1976.</title>
        <authorList>
            <consortium name="The Broad Institute Genomics Platform"/>
            <person name="Russ C."/>
            <person name="Tyler B."/>
            <person name="Panabieres F."/>
            <person name="Shan W."/>
            <person name="Tripathy S."/>
            <person name="Grunwald N."/>
            <person name="Machado M."/>
            <person name="Johnson C.S."/>
            <person name="Walker B."/>
            <person name="Young S."/>
            <person name="Zeng Q."/>
            <person name="Gargeya S."/>
            <person name="Fitzgerald M."/>
            <person name="Haas B."/>
            <person name="Abouelleil A."/>
            <person name="Allen A.W."/>
            <person name="Alvarado L."/>
            <person name="Arachchi H.M."/>
            <person name="Berlin A.M."/>
            <person name="Chapman S.B."/>
            <person name="Gainer-Dewar J."/>
            <person name="Goldberg J."/>
            <person name="Griggs A."/>
            <person name="Gujja S."/>
            <person name="Hansen M."/>
            <person name="Howarth C."/>
            <person name="Imamovic A."/>
            <person name="Ireland A."/>
            <person name="Larimer J."/>
            <person name="McCowan C."/>
            <person name="Murphy C."/>
            <person name="Pearson M."/>
            <person name="Poon T.W."/>
            <person name="Priest M."/>
            <person name="Roberts A."/>
            <person name="Saif S."/>
            <person name="Shea T."/>
            <person name="Sisk P."/>
            <person name="Sykes S."/>
            <person name="Wortman J."/>
            <person name="Nusbaum C."/>
            <person name="Birren B."/>
        </authorList>
    </citation>
    <scope>NUCLEOTIDE SEQUENCE [LARGE SCALE GENOMIC DNA]</scope>
    <source>
        <strain evidence="3 4">P1976</strain>
    </source>
</reference>
<organism evidence="3 4">
    <name type="scientific">Phytophthora nicotianae P1976</name>
    <dbReference type="NCBI Taxonomy" id="1317066"/>
    <lineage>
        <taxon>Eukaryota</taxon>
        <taxon>Sar</taxon>
        <taxon>Stramenopiles</taxon>
        <taxon>Oomycota</taxon>
        <taxon>Peronosporomycetes</taxon>
        <taxon>Peronosporales</taxon>
        <taxon>Peronosporaceae</taxon>
        <taxon>Phytophthora</taxon>
    </lineage>
</organism>